<organism evidence="2 3">
    <name type="scientific">Iningainema tapete BLCC-T55</name>
    <dbReference type="NCBI Taxonomy" id="2748662"/>
    <lineage>
        <taxon>Bacteria</taxon>
        <taxon>Bacillati</taxon>
        <taxon>Cyanobacteriota</taxon>
        <taxon>Cyanophyceae</taxon>
        <taxon>Nostocales</taxon>
        <taxon>Scytonemataceae</taxon>
        <taxon>Iningainema tapete</taxon>
    </lineage>
</organism>
<dbReference type="RefSeq" id="WP_190835224.1">
    <property type="nucleotide sequence ID" value="NZ_CAWPPI010000088.1"/>
</dbReference>
<feature type="compositionally biased region" description="Basic residues" evidence="1">
    <location>
        <begin position="15"/>
        <end position="26"/>
    </location>
</feature>
<feature type="region of interest" description="Disordered" evidence="1">
    <location>
        <begin position="1"/>
        <end position="26"/>
    </location>
</feature>
<evidence type="ECO:0000313" key="3">
    <source>
        <dbReference type="Proteomes" id="UP000629098"/>
    </source>
</evidence>
<gene>
    <name evidence="2" type="ORF">ICL16_29845</name>
</gene>
<name>A0A8J7BZL3_9CYAN</name>
<protein>
    <submittedName>
        <fullName evidence="2">Uncharacterized protein</fullName>
    </submittedName>
</protein>
<dbReference type="AlphaFoldDB" id="A0A8J7BZL3"/>
<keyword evidence="3" id="KW-1185">Reference proteome</keyword>
<reference evidence="2" key="1">
    <citation type="submission" date="2020-09" db="EMBL/GenBank/DDBJ databases">
        <title>Iningainema tapete sp. nov. (Scytonemataceae, Cyanobacteria) from greenhouses in central Florida (USA) produces two types of nodularin with biosynthetic potential for microcystin-LR and anabaenopeptins.</title>
        <authorList>
            <person name="Berthold D.E."/>
            <person name="Lefler F.W."/>
            <person name="Huang I.-S."/>
            <person name="Abdulla H."/>
            <person name="Zimba P.V."/>
            <person name="Laughinghouse H.D. IV."/>
        </authorList>
    </citation>
    <scope>NUCLEOTIDE SEQUENCE</scope>
    <source>
        <strain evidence="2">BLCCT55</strain>
    </source>
</reference>
<dbReference type="Proteomes" id="UP000629098">
    <property type="component" value="Unassembled WGS sequence"/>
</dbReference>
<evidence type="ECO:0000313" key="2">
    <source>
        <dbReference type="EMBL" id="MBD2776148.1"/>
    </source>
</evidence>
<evidence type="ECO:0000256" key="1">
    <source>
        <dbReference type="SAM" id="MobiDB-lite"/>
    </source>
</evidence>
<proteinExistence type="predicted"/>
<accession>A0A8J7BZL3</accession>
<comment type="caution">
    <text evidence="2">The sequence shown here is derived from an EMBL/GenBank/DDBJ whole genome shotgun (WGS) entry which is preliminary data.</text>
</comment>
<dbReference type="EMBL" id="JACXAE010000088">
    <property type="protein sequence ID" value="MBD2776148.1"/>
    <property type="molecule type" value="Genomic_DNA"/>
</dbReference>
<sequence length="133" mass="15399">MNAIQPSGLPPQPTPKRRVPRHKRHQRLRSYQVMALETTAKIGVNIVISATALSALTQLLPYHWLQQEKLREIRTEIKIMELRVNNLHSQFSRSFDPRQAQSIMQEQSNRFAPNQRQVVLPKDVTEVQQSEAP</sequence>